<gene>
    <name evidence="1" type="primary">jg20207</name>
    <name evidence="1" type="ORF">PAEG_LOCUS9274</name>
</gene>
<reference evidence="1" key="1">
    <citation type="submission" date="2022-03" db="EMBL/GenBank/DDBJ databases">
        <authorList>
            <person name="Lindestad O."/>
        </authorList>
    </citation>
    <scope>NUCLEOTIDE SEQUENCE</scope>
</reference>
<dbReference type="Proteomes" id="UP000838756">
    <property type="component" value="Unassembled WGS sequence"/>
</dbReference>
<comment type="caution">
    <text evidence="1">The sequence shown here is derived from an EMBL/GenBank/DDBJ whole genome shotgun (WGS) entry which is preliminary data.</text>
</comment>
<proteinExistence type="predicted"/>
<name>A0A8S4R392_9NEOP</name>
<protein>
    <submittedName>
        <fullName evidence="1">Jg20207 protein</fullName>
    </submittedName>
</protein>
<organism evidence="1 2">
    <name type="scientific">Pararge aegeria aegeria</name>
    <dbReference type="NCBI Taxonomy" id="348720"/>
    <lineage>
        <taxon>Eukaryota</taxon>
        <taxon>Metazoa</taxon>
        <taxon>Ecdysozoa</taxon>
        <taxon>Arthropoda</taxon>
        <taxon>Hexapoda</taxon>
        <taxon>Insecta</taxon>
        <taxon>Pterygota</taxon>
        <taxon>Neoptera</taxon>
        <taxon>Endopterygota</taxon>
        <taxon>Lepidoptera</taxon>
        <taxon>Glossata</taxon>
        <taxon>Ditrysia</taxon>
        <taxon>Papilionoidea</taxon>
        <taxon>Nymphalidae</taxon>
        <taxon>Satyrinae</taxon>
        <taxon>Satyrini</taxon>
        <taxon>Parargina</taxon>
        <taxon>Pararge</taxon>
    </lineage>
</organism>
<evidence type="ECO:0000313" key="2">
    <source>
        <dbReference type="Proteomes" id="UP000838756"/>
    </source>
</evidence>
<accession>A0A8S4R392</accession>
<keyword evidence="2" id="KW-1185">Reference proteome</keyword>
<evidence type="ECO:0000313" key="1">
    <source>
        <dbReference type="EMBL" id="CAH2229995.1"/>
    </source>
</evidence>
<dbReference type="AlphaFoldDB" id="A0A8S4R392"/>
<dbReference type="EMBL" id="CAKXAJ010024767">
    <property type="protein sequence ID" value="CAH2229995.1"/>
    <property type="molecule type" value="Genomic_DNA"/>
</dbReference>
<sequence>MVKVELDSTARFAVREQEKSDSTTGSESRFHREVAGKKLSSIYEISICLSHKSYSDCSDLKKEVQAALSLNSDLCQATFELGKKKRRIDCWWY</sequence>